<dbReference type="AlphaFoldDB" id="A0A6C0KMV0"/>
<reference evidence="1" key="1">
    <citation type="journal article" date="2020" name="Nature">
        <title>Giant virus diversity and host interactions through global metagenomics.</title>
        <authorList>
            <person name="Schulz F."/>
            <person name="Roux S."/>
            <person name="Paez-Espino D."/>
            <person name="Jungbluth S."/>
            <person name="Walsh D.A."/>
            <person name="Denef V.J."/>
            <person name="McMahon K.D."/>
            <person name="Konstantinidis K.T."/>
            <person name="Eloe-Fadrosh E.A."/>
            <person name="Kyrpides N.C."/>
            <person name="Woyke T."/>
        </authorList>
    </citation>
    <scope>NUCLEOTIDE SEQUENCE</scope>
    <source>
        <strain evidence="1">GVMAG-S-3300013014-104</strain>
    </source>
</reference>
<evidence type="ECO:0000313" key="1">
    <source>
        <dbReference type="EMBL" id="QHU19325.1"/>
    </source>
</evidence>
<sequence length="114" mass="13985">MQNFGRGMWRRLSDYQVIQSLNQDDIKNAQMKEYLAYKEYQNNIKRQQEINAYRQKIILEKRLETKINMDQEKEEEEEEKTDIIIEEILVEEEITKEEDKVVPKKLYKKNKNIQ</sequence>
<name>A0A6C0KMV0_9ZZZZ</name>
<organism evidence="1">
    <name type="scientific">viral metagenome</name>
    <dbReference type="NCBI Taxonomy" id="1070528"/>
    <lineage>
        <taxon>unclassified sequences</taxon>
        <taxon>metagenomes</taxon>
        <taxon>organismal metagenomes</taxon>
    </lineage>
</organism>
<dbReference type="EMBL" id="MN740947">
    <property type="protein sequence ID" value="QHU19325.1"/>
    <property type="molecule type" value="Genomic_DNA"/>
</dbReference>
<protein>
    <submittedName>
        <fullName evidence="1">Uncharacterized protein</fullName>
    </submittedName>
</protein>
<proteinExistence type="predicted"/>
<accession>A0A6C0KMV0</accession>